<dbReference type="PANTHER" id="PTHR10098">
    <property type="entry name" value="RAPSYN-RELATED"/>
    <property type="match status" value="1"/>
</dbReference>
<name>A0AAW9SLJ6_9BACT</name>
<keyword evidence="1" id="KW-1133">Transmembrane helix</keyword>
<evidence type="ECO:0000313" key="4">
    <source>
        <dbReference type="Proteomes" id="UP001403385"/>
    </source>
</evidence>
<keyword evidence="4" id="KW-1185">Reference proteome</keyword>
<dbReference type="PANTHER" id="PTHR10098:SF108">
    <property type="entry name" value="TETRATRICOPEPTIDE REPEAT PROTEIN 28"/>
    <property type="match status" value="1"/>
</dbReference>
<feature type="transmembrane region" description="Helical" evidence="1">
    <location>
        <begin position="27"/>
        <end position="45"/>
    </location>
</feature>
<comment type="caution">
    <text evidence="3">The sequence shown here is derived from an EMBL/GenBank/DDBJ whole genome shotgun (WGS) entry which is preliminary data.</text>
</comment>
<feature type="domain" description="CHAT" evidence="2">
    <location>
        <begin position="660"/>
        <end position="928"/>
    </location>
</feature>
<evidence type="ECO:0000256" key="1">
    <source>
        <dbReference type="SAM" id="Phobius"/>
    </source>
</evidence>
<keyword evidence="1" id="KW-0812">Transmembrane</keyword>
<dbReference type="EMBL" id="JBDKWZ010000026">
    <property type="protein sequence ID" value="MEN7551726.1"/>
    <property type="molecule type" value="Genomic_DNA"/>
</dbReference>
<dbReference type="InterPro" id="IPR011990">
    <property type="entry name" value="TPR-like_helical_dom_sf"/>
</dbReference>
<keyword evidence="1" id="KW-0472">Membrane</keyword>
<dbReference type="InterPro" id="IPR019734">
    <property type="entry name" value="TPR_rpt"/>
</dbReference>
<reference evidence="3 4" key="1">
    <citation type="submission" date="2024-04" db="EMBL/GenBank/DDBJ databases">
        <title>Novel genus in family Flammeovirgaceae.</title>
        <authorList>
            <person name="Nguyen T.H."/>
            <person name="Vuong T.Q."/>
            <person name="Le H."/>
            <person name="Kim S.-G."/>
        </authorList>
    </citation>
    <scope>NUCLEOTIDE SEQUENCE [LARGE SCALE GENOMIC DNA]</scope>
    <source>
        <strain evidence="3 4">JCM 23209</strain>
    </source>
</reference>
<dbReference type="Gene3D" id="1.25.40.10">
    <property type="entry name" value="Tetratricopeptide repeat domain"/>
    <property type="match status" value="3"/>
</dbReference>
<gene>
    <name evidence="3" type="ORF">AAG747_27670</name>
</gene>
<dbReference type="Pfam" id="PF13181">
    <property type="entry name" value="TPR_8"/>
    <property type="match status" value="1"/>
</dbReference>
<proteinExistence type="predicted"/>
<organism evidence="3 4">
    <name type="scientific">Rapidithrix thailandica</name>
    <dbReference type="NCBI Taxonomy" id="413964"/>
    <lineage>
        <taxon>Bacteria</taxon>
        <taxon>Pseudomonadati</taxon>
        <taxon>Bacteroidota</taxon>
        <taxon>Cytophagia</taxon>
        <taxon>Cytophagales</taxon>
        <taxon>Flammeovirgaceae</taxon>
        <taxon>Rapidithrix</taxon>
    </lineage>
</organism>
<accession>A0AAW9SLJ6</accession>
<dbReference type="Pfam" id="PF12770">
    <property type="entry name" value="CHAT"/>
    <property type="match status" value="1"/>
</dbReference>
<dbReference type="AlphaFoldDB" id="A0AAW9SLJ6"/>
<dbReference type="SMART" id="SM00028">
    <property type="entry name" value="TPR"/>
    <property type="match status" value="4"/>
</dbReference>
<evidence type="ECO:0000259" key="2">
    <source>
        <dbReference type="Pfam" id="PF12770"/>
    </source>
</evidence>
<evidence type="ECO:0000313" key="3">
    <source>
        <dbReference type="EMBL" id="MEN7551726.1"/>
    </source>
</evidence>
<dbReference type="InterPro" id="IPR024983">
    <property type="entry name" value="CHAT_dom"/>
</dbReference>
<dbReference type="RefSeq" id="WP_346824505.1">
    <property type="nucleotide sequence ID" value="NZ_JBDKWZ010000026.1"/>
</dbReference>
<feature type="transmembrane region" description="Helical" evidence="1">
    <location>
        <begin position="941"/>
        <end position="963"/>
    </location>
</feature>
<protein>
    <submittedName>
        <fullName evidence="3">CHAT domain-containing protein</fullName>
    </submittedName>
</protein>
<dbReference type="SUPFAM" id="SSF48452">
    <property type="entry name" value="TPR-like"/>
    <property type="match status" value="2"/>
</dbReference>
<sequence>MRFFNQGVELTEYTDSIPLLKFHKRQMVYVFLLCFGMGISLQAAAQGISQQDSILLDSLNAQPGRLLQDSTQATILERAQQMQVLNKYQECRHFLKSIEDVIDKAPSKNDYFQARIRQQLSTTEAHMGNAQACYRYGKQVLSAFENLPEPDTALLRNNYQILASASKQLGYREEALHYCDRWLQMTDEKETPLQKAHVLNMMGLIHSHLFNQRAAQEYFRQCYDLRAQHAPESLPSVINDIGLMYLHFQRYDSAIVWLKKGLEFRHSNLDEQILIHATLSTHMSDAYFQLGKKDSALQYSENALVIRAQYQSLKVDTMQMAVLDHIDILMNSENRQLAQAFIEEVTPFIQSNKNPALESRLYVSKAKMSMHFQQVDNAIRYYNLALHTLDTSFIKGSALFPDSLYIPLQPDLSLINTLESKADALDQQYTGQKDKTFLLAAIANMEKAVEYMNRYMYRHPGSISDPVVYYHQKRLVDKSLSLLYQLYRLDKEQVSLQTLSRLLEIERINSVRKNLIYQQLILQNPQADSLQKEWQYLNEALRIQASRNASDSSVTYDSLTEILHTTDIQFQQQFGNYHRLAIEESTTIPAPLPGSLSENKALVQYFFAGDVLHCIFATGPQFKWYAIPWESEQKKLLHEVQVMLRNPQVQTYDRLSDLGRVLLPFLKNVQPEELVIMPHGPLHHLPFEALKIREDYLIQHHSIAYLQSLARTAGPERKPRYFLGFAPFYSSGTKTSIGKVGVAYHAQPVYLTLHNSQDEITLTGGFFESSYFQGPQATEFAFRQSLAKQDIIHLATHTLLDDENPLFSRILLAKDSLHDGKLYIHELFTLPLQAQLVVLSACNQINQDKGEGLTSLATGFYMAGVNKLMLTHWPVPEGENTAVLEDFYKHWRKQGEAMPQALQSAKREYLTTNDEASQHPYYWAGLVLHQNQYLSDKGFGIPWKTLFSIMAVLTGLAFLFIFYKRRS</sequence>
<dbReference type="Proteomes" id="UP001403385">
    <property type="component" value="Unassembled WGS sequence"/>
</dbReference>